<protein>
    <submittedName>
        <fullName evidence="8">Flagellar biosynthesis protein FliR</fullName>
    </submittedName>
</protein>
<dbReference type="GO" id="GO:0005886">
    <property type="term" value="C:plasma membrane"/>
    <property type="evidence" value="ECO:0007669"/>
    <property type="project" value="UniProtKB-SubCell"/>
</dbReference>
<sequence>MPELESLLSGLGITFALVLARVGALVATAPLLATPTLPLRIKALLAVSMAAVVTPLQLQREMLLPETLSEIISAVANDALIGATLGLGVMVILSGIQLTGQVIGQMSGMALTDGTDPILQDNATVFSQIFYFVTVAVFVAAGGHSEMIDVLLSTFDSVPPGAYVFQDQLAITFLGLLSAGFELGLRTSAPLMVGLFLATVVLGLISRTLPQINTVVVGFSINGLLTLGLMMLSVGAVAWAYQGPLSSSLAEIASSVTTTPRVR</sequence>
<evidence type="ECO:0000256" key="6">
    <source>
        <dbReference type="ARBA" id="ARBA00023136"/>
    </source>
</evidence>
<keyword evidence="3" id="KW-1003">Cell membrane</keyword>
<evidence type="ECO:0000256" key="3">
    <source>
        <dbReference type="ARBA" id="ARBA00022475"/>
    </source>
</evidence>
<evidence type="ECO:0000256" key="5">
    <source>
        <dbReference type="ARBA" id="ARBA00022989"/>
    </source>
</evidence>
<organism evidence="8 9">
    <name type="scientific">Botrimarina hoheduenensis</name>
    <dbReference type="NCBI Taxonomy" id="2528000"/>
    <lineage>
        <taxon>Bacteria</taxon>
        <taxon>Pseudomonadati</taxon>
        <taxon>Planctomycetota</taxon>
        <taxon>Planctomycetia</taxon>
        <taxon>Pirellulales</taxon>
        <taxon>Lacipirellulaceae</taxon>
        <taxon>Botrimarina</taxon>
    </lineage>
</organism>
<dbReference type="PANTHER" id="PTHR30065:SF1">
    <property type="entry name" value="SURFACE PRESENTATION OF ANTIGENS PROTEIN SPAR"/>
    <property type="match status" value="1"/>
</dbReference>
<keyword evidence="4 7" id="KW-0812">Transmembrane</keyword>
<comment type="subcellular location">
    <subcellularLocation>
        <location evidence="1">Cell membrane</location>
        <topology evidence="1">Multi-pass membrane protein</topology>
    </subcellularLocation>
</comment>
<keyword evidence="8" id="KW-0966">Cell projection</keyword>
<dbReference type="EMBL" id="SJPH01000004">
    <property type="protein sequence ID" value="TWT43197.1"/>
    <property type="molecule type" value="Genomic_DNA"/>
</dbReference>
<feature type="transmembrane region" description="Helical" evidence="7">
    <location>
        <begin position="187"/>
        <end position="205"/>
    </location>
</feature>
<keyword evidence="8" id="KW-0282">Flagellum</keyword>
<gene>
    <name evidence="8" type="ORF">Pla111_21470</name>
</gene>
<dbReference type="AlphaFoldDB" id="A0A5C5VYH5"/>
<dbReference type="RefSeq" id="WP_146574124.1">
    <property type="nucleotide sequence ID" value="NZ_SJPH01000004.1"/>
</dbReference>
<comment type="caution">
    <text evidence="8">The sequence shown here is derived from an EMBL/GenBank/DDBJ whole genome shotgun (WGS) entry which is preliminary data.</text>
</comment>
<evidence type="ECO:0000256" key="4">
    <source>
        <dbReference type="ARBA" id="ARBA00022692"/>
    </source>
</evidence>
<dbReference type="Proteomes" id="UP000318995">
    <property type="component" value="Unassembled WGS sequence"/>
</dbReference>
<dbReference type="PANTHER" id="PTHR30065">
    <property type="entry name" value="FLAGELLAR BIOSYNTHETIC PROTEIN FLIR"/>
    <property type="match status" value="1"/>
</dbReference>
<keyword evidence="9" id="KW-1185">Reference proteome</keyword>
<evidence type="ECO:0000256" key="1">
    <source>
        <dbReference type="ARBA" id="ARBA00004651"/>
    </source>
</evidence>
<dbReference type="PRINTS" id="PR00953">
    <property type="entry name" value="TYPE3IMRPROT"/>
</dbReference>
<dbReference type="GO" id="GO:0006605">
    <property type="term" value="P:protein targeting"/>
    <property type="evidence" value="ECO:0007669"/>
    <property type="project" value="InterPro"/>
</dbReference>
<keyword evidence="6 7" id="KW-0472">Membrane</keyword>
<feature type="transmembrane region" description="Helical" evidence="7">
    <location>
        <begin position="7"/>
        <end position="33"/>
    </location>
</feature>
<feature type="transmembrane region" description="Helical" evidence="7">
    <location>
        <begin position="79"/>
        <end position="103"/>
    </location>
</feature>
<feature type="transmembrane region" description="Helical" evidence="7">
    <location>
        <begin position="123"/>
        <end position="141"/>
    </location>
</feature>
<proteinExistence type="inferred from homology"/>
<evidence type="ECO:0000313" key="9">
    <source>
        <dbReference type="Proteomes" id="UP000318995"/>
    </source>
</evidence>
<keyword evidence="5 7" id="KW-1133">Transmembrane helix</keyword>
<dbReference type="OrthoDB" id="9797790at2"/>
<name>A0A5C5VYH5_9BACT</name>
<reference evidence="8 9" key="1">
    <citation type="submission" date="2019-02" db="EMBL/GenBank/DDBJ databases">
        <title>Deep-cultivation of Planctomycetes and their phenomic and genomic characterization uncovers novel biology.</title>
        <authorList>
            <person name="Wiegand S."/>
            <person name="Jogler M."/>
            <person name="Boedeker C."/>
            <person name="Pinto D."/>
            <person name="Vollmers J."/>
            <person name="Rivas-Marin E."/>
            <person name="Kohn T."/>
            <person name="Peeters S.H."/>
            <person name="Heuer A."/>
            <person name="Rast P."/>
            <person name="Oberbeckmann S."/>
            <person name="Bunk B."/>
            <person name="Jeske O."/>
            <person name="Meyerdierks A."/>
            <person name="Storesund J.E."/>
            <person name="Kallscheuer N."/>
            <person name="Luecker S."/>
            <person name="Lage O.M."/>
            <person name="Pohl T."/>
            <person name="Merkel B.J."/>
            <person name="Hornburger P."/>
            <person name="Mueller R.-W."/>
            <person name="Bruemmer F."/>
            <person name="Labrenz M."/>
            <person name="Spormann A.M."/>
            <person name="Op Den Camp H."/>
            <person name="Overmann J."/>
            <person name="Amann R."/>
            <person name="Jetten M.S.M."/>
            <person name="Mascher T."/>
            <person name="Medema M.H."/>
            <person name="Devos D.P."/>
            <person name="Kaster A.-K."/>
            <person name="Ovreas L."/>
            <person name="Rohde M."/>
            <person name="Galperin M.Y."/>
            <person name="Jogler C."/>
        </authorList>
    </citation>
    <scope>NUCLEOTIDE SEQUENCE [LARGE SCALE GENOMIC DNA]</scope>
    <source>
        <strain evidence="8 9">Pla111</strain>
    </source>
</reference>
<evidence type="ECO:0000313" key="8">
    <source>
        <dbReference type="EMBL" id="TWT43197.1"/>
    </source>
</evidence>
<dbReference type="InterPro" id="IPR002010">
    <property type="entry name" value="T3SS_IM_R"/>
</dbReference>
<comment type="similarity">
    <text evidence="2">Belongs to the FliR/MopE/SpaR family.</text>
</comment>
<keyword evidence="8" id="KW-0969">Cilium</keyword>
<accession>A0A5C5VYH5</accession>
<evidence type="ECO:0000256" key="7">
    <source>
        <dbReference type="SAM" id="Phobius"/>
    </source>
</evidence>
<evidence type="ECO:0000256" key="2">
    <source>
        <dbReference type="ARBA" id="ARBA00009772"/>
    </source>
</evidence>
<feature type="transmembrane region" description="Helical" evidence="7">
    <location>
        <begin position="217"/>
        <end position="241"/>
    </location>
</feature>
<dbReference type="Pfam" id="PF01311">
    <property type="entry name" value="Bac_export_1"/>
    <property type="match status" value="1"/>
</dbReference>